<feature type="transmembrane region" description="Helical" evidence="2">
    <location>
        <begin position="2159"/>
        <end position="2179"/>
    </location>
</feature>
<dbReference type="Pfam" id="PF13517">
    <property type="entry name" value="FG-GAP_3"/>
    <property type="match status" value="3"/>
</dbReference>
<dbReference type="InterPro" id="IPR012334">
    <property type="entry name" value="Pectin_lyas_fold"/>
</dbReference>
<feature type="transmembrane region" description="Helical" evidence="2">
    <location>
        <begin position="2191"/>
        <end position="2211"/>
    </location>
</feature>
<feature type="transmembrane region" description="Helical" evidence="2">
    <location>
        <begin position="2052"/>
        <end position="2075"/>
    </location>
</feature>
<dbReference type="Proteomes" id="UP000054408">
    <property type="component" value="Unassembled WGS sequence"/>
</dbReference>
<evidence type="ECO:0000256" key="2">
    <source>
        <dbReference type="SAM" id="Phobius"/>
    </source>
</evidence>
<dbReference type="PANTHER" id="PTHR46580:SF4">
    <property type="entry name" value="ATP_GTP-BINDING PROTEIN"/>
    <property type="match status" value="1"/>
</dbReference>
<dbReference type="InterPro" id="IPR009030">
    <property type="entry name" value="Growth_fac_rcpt_cys_sf"/>
</dbReference>
<name>A0A0L0DP58_THETB</name>
<feature type="transmembrane region" description="Helical" evidence="2">
    <location>
        <begin position="2357"/>
        <end position="2376"/>
    </location>
</feature>
<feature type="transmembrane region" description="Helical" evidence="2">
    <location>
        <begin position="2326"/>
        <end position="2345"/>
    </location>
</feature>
<protein>
    <submittedName>
        <fullName evidence="3">Uncharacterized protein</fullName>
    </submittedName>
</protein>
<dbReference type="STRING" id="461836.A0A0L0DP58"/>
<keyword evidence="2" id="KW-0812">Transmembrane</keyword>
<dbReference type="PANTHER" id="PTHR46580">
    <property type="entry name" value="SENSOR KINASE-RELATED"/>
    <property type="match status" value="1"/>
</dbReference>
<dbReference type="InterPro" id="IPR011050">
    <property type="entry name" value="Pectin_lyase_fold/virulence"/>
</dbReference>
<feature type="transmembrane region" description="Helical" evidence="2">
    <location>
        <begin position="2096"/>
        <end position="2115"/>
    </location>
</feature>
<dbReference type="OrthoDB" id="415266at2759"/>
<evidence type="ECO:0000256" key="1">
    <source>
        <dbReference type="ARBA" id="ARBA00022729"/>
    </source>
</evidence>
<dbReference type="RefSeq" id="XP_013754206.1">
    <property type="nucleotide sequence ID" value="XM_013898752.1"/>
</dbReference>
<keyword evidence="2" id="KW-1133">Transmembrane helix</keyword>
<proteinExistence type="predicted"/>
<keyword evidence="4" id="KW-1185">Reference proteome</keyword>
<feature type="transmembrane region" description="Helical" evidence="2">
    <location>
        <begin position="2388"/>
        <end position="2409"/>
    </location>
</feature>
<evidence type="ECO:0000313" key="3">
    <source>
        <dbReference type="EMBL" id="KNC53821.1"/>
    </source>
</evidence>
<sequence length="2491" mass="258121">MVSGNLDGDGVPELVAAVHTSHISATRVIVSVVPSSVAAIADGSFPRPGYAPVAEPAASPLLSFSGFYTSMLPPSTPAMASSTLAVADVNADGQGDLVYAAASGSAGGAVVVLEQATSSPYASHLATLPLPEEMRSLLLNHGLRVPMAVADVDGDGSQDIVYSSAYDTPYTVVHDPDSYIFNDVLLATNPSGTGAFLAPIRLASVTNGRGMEALALADMDADGDVDVLFTDTGGGSVCVLYALAPGVFNETSSPPVCTAVETNVDYMHVFDFDADGDLDILAMDSDKSIWLIPNAAGAGSPFAYTSLTRSAPFPTSAAYSSPIVFDPDNDGDLDILYPKPVDGFVYQRCDGLGSYTELIIAHDRELVSTTYGDLNGDSFLDVCAIDNVNRLVCILYNSGAATFDAPIVASGSYLWTPLYSTIVLTDLNADGRDDLAIMSFDDNAMNSLWIEFNDGSAVPFDGRPDDILLAGVSATSRSVSTRSSPPPRIDANNDGILDFAVVRYDRSSFDVVSYVPSGKTTFALSSVHAPYASYQSVWLRDVDGDGDVDILLFSSPSVGQFSLLRSRFVDDALSAGSTLTTDASTVTFGSLPAHSDSSVPWMGPGPTSGTGLDSGFLVGAQDFLAVPPSGSIYHVTVADWLDPAASAAVTTVHTRFLPAAGTTRPSAVAFDANNDGLPDVVAIYTYPTPELYLILGPTYSSPTQIPTAGLASPPYVPFVFDADDNGDLDIVLTGSAATYIFPSFGDATFGAPRHVTTSSGSALDIALFRMPDYMEPASSAWIVPSSRGLGLVTQPRVDVTRPLSSSVGTGSPKCEGVLGTLVGDFDNDGRPDRACIHLTSGLLMHRGSHLDLRLAGTSAGALAFGSVIPPPDSVMPIVVDVDGSGIPDIVYSSAGGIHVIVSSNNPAAPFTLPPITVPGSAMLGASNRIAMRLTSSPLPSVIGFTNTAMYAMDPTGDPAAPLSAPRLLASSTVSRVYFPHAVDVDNDGHLDILFATSKSVAFYRANFSLPNNFEDSVSLVTFANNIQRALAADLDNDGCIDLVVDLIIGDYVGTRYLYGPYTAWATADQHIVSFYHPNATHLPYSAGGGANMAYYDYFSLLDYNRDGYMDIGKFPISSHTLPGAIIYNRGSGAPPDKRFVSHTDNLITGYTINTTPLNIAVDYNGDGELDLVTRNRLHLSSPQIARRAPVTVVVDPVRCGYTLACIVASVAETGTCLGDTVLVPGGTYAGCGVSGPLTLARSITLAPVPGTGAVVIDCAHNSSPFAVGGRYGLHVTGGVTVTLRDMTIANTFTHPARAGGAALSVSAAKLILDSVTIINATATGGDLVSIESAGVGYGAGILVRDGGELVATNVTVTGCSAALVGGAIAAVGRDTRVTVVDSILAGNTALIGGGAVFVEVTSGVSSLSLRGCAVYDNIAPGDLSETVPISHGGALSAVALSGVLELELSAGTSLVRNSALSSGGGLSVRATQAASGRVVLDDVRIAANLVAGSGGGALFSAADISHLDIELLHNVVFEDNAAGESGGGVAFVTLPPFGQQDTASGSLNITWGSGLLARNTAVEHGGGIAALVTAAFLVPSPPIALAARGTVTFDANVAGRMGGGLAASGRAVVSLDAPVFTRNRAVFGGVVAAAPTASYLVGPTLPSGSRFAVSAASIPPETITAAAIPCATRGRVRLNSPSGSGNGAVYGGVGFACTSILELVGLDAALLDASPTTATSKVSAPPAGGGLVFTCVPASLLTADGTCGSPLPDIVPLVPFTSFGSDSEAGLTAGTVNASLASLRATYGVSAVAGTAPARLDWLTLPPATVSSGFAPGPGSSDVLLYDALGALLSDRNIHLELRLTAADAADRFAFVTGSPTLELASNPISFGTVGIALRIGTPPGSEVTFEIGLVTAAFTSSSPQAAALRLTGAMSLEECLPGAGVRVGGDIGVLECELCPEGTFSNETSLEPCPTCAGESLLSGVDSQLGVNCTCLPSFFSRNGIQNDNCEECPEGGVCLGGAALPVAAPGFSRAFPCAPGYDGYLCNVCQRGYFSDTSGGCSRCSSRATLLFGLFVTMVVAMGLFMLAVVLVAMHRSALSTVETVTETGRPLRLVPATASMAVVAMQVVGVIADTNVSWNSSAHSVLDAFNIFNVDVNLFESECVLETFYTTYSMSILFPILIVISMLIGAVVVRLCRTLFFVCGALPAFSLRAVCETAAFTFGPLLYIPLSRATLVYFDCTRLPNGTWVLDSNPGIECFTSEWMRYLGGAIGAVVIYVFGMPTYFAAMLYAHRKTLLEETTVVRYGPLYRLYSQSYFYMEVAILGQRLALVLLATFFSNQQLIQLSGIIGVLGVSLALVVRLEPYLYNIYNRTFVRLNALLAILALVAIGSYAERSAGGSADTFFITAVIGLVAAIAIVAVVSFVIEVRGIYRERKGFFSNVDVQRRKLIVHIRKTLPDLDPEFQSEMGRVLDYFQPPDSSAPTRKTSDIYEVDWDKAGADVELDLIL</sequence>
<organism evidence="3 4">
    <name type="scientific">Thecamonas trahens ATCC 50062</name>
    <dbReference type="NCBI Taxonomy" id="461836"/>
    <lineage>
        <taxon>Eukaryota</taxon>
        <taxon>Apusozoa</taxon>
        <taxon>Apusomonadida</taxon>
        <taxon>Apusomonadidae</taxon>
        <taxon>Thecamonas</taxon>
    </lineage>
</organism>
<keyword evidence="2" id="KW-0472">Membrane</keyword>
<dbReference type="SUPFAM" id="SSF51126">
    <property type="entry name" value="Pectin lyase-like"/>
    <property type="match status" value="1"/>
</dbReference>
<reference evidence="3 4" key="1">
    <citation type="submission" date="2010-05" db="EMBL/GenBank/DDBJ databases">
        <title>The Genome Sequence of Thecamonas trahens ATCC 50062.</title>
        <authorList>
            <consortium name="The Broad Institute Genome Sequencing Platform"/>
            <person name="Russ C."/>
            <person name="Cuomo C."/>
            <person name="Shea T."/>
            <person name="Young S.K."/>
            <person name="Zeng Q."/>
            <person name="Koehrsen M."/>
            <person name="Haas B."/>
            <person name="Borodovsky M."/>
            <person name="Guigo R."/>
            <person name="Alvarado L."/>
            <person name="Berlin A."/>
            <person name="Bochicchio J."/>
            <person name="Borenstein D."/>
            <person name="Chapman S."/>
            <person name="Chen Z."/>
            <person name="Freedman E."/>
            <person name="Gellesch M."/>
            <person name="Goldberg J."/>
            <person name="Griggs A."/>
            <person name="Gujja S."/>
            <person name="Heilman E."/>
            <person name="Heiman D."/>
            <person name="Hepburn T."/>
            <person name="Howarth C."/>
            <person name="Jen D."/>
            <person name="Larson L."/>
            <person name="Mehta T."/>
            <person name="Park D."/>
            <person name="Pearson M."/>
            <person name="Roberts A."/>
            <person name="Saif S."/>
            <person name="Shenoy N."/>
            <person name="Sisk P."/>
            <person name="Stolte C."/>
            <person name="Sykes S."/>
            <person name="Thomson T."/>
            <person name="Walk T."/>
            <person name="White J."/>
            <person name="Yandava C."/>
            <person name="Burger G."/>
            <person name="Gray M.W."/>
            <person name="Holland P.W.H."/>
            <person name="King N."/>
            <person name="Lang F.B.F."/>
            <person name="Roger A.J."/>
            <person name="Ruiz-Trillo I."/>
            <person name="Lander E."/>
            <person name="Nusbaum C."/>
        </authorList>
    </citation>
    <scope>NUCLEOTIDE SEQUENCE [LARGE SCALE GENOMIC DNA]</scope>
    <source>
        <strain evidence="3 4">ATCC 50062</strain>
    </source>
</reference>
<dbReference type="SUPFAM" id="SSF57184">
    <property type="entry name" value="Growth factor receptor domain"/>
    <property type="match status" value="1"/>
</dbReference>
<dbReference type="GeneID" id="25568160"/>
<evidence type="ECO:0000313" key="4">
    <source>
        <dbReference type="Proteomes" id="UP000054408"/>
    </source>
</evidence>
<dbReference type="SUPFAM" id="SSF69318">
    <property type="entry name" value="Integrin alpha N-terminal domain"/>
    <property type="match status" value="3"/>
</dbReference>
<dbReference type="Gene3D" id="2.160.20.10">
    <property type="entry name" value="Single-stranded right-handed beta-helix, Pectin lyase-like"/>
    <property type="match status" value="1"/>
</dbReference>
<keyword evidence="1" id="KW-0732">Signal</keyword>
<accession>A0A0L0DP58</accession>
<dbReference type="Gene3D" id="2.130.10.130">
    <property type="entry name" value="Integrin alpha, N-terminal"/>
    <property type="match status" value="2"/>
</dbReference>
<feature type="transmembrane region" description="Helical" evidence="2">
    <location>
        <begin position="2299"/>
        <end position="2320"/>
    </location>
</feature>
<dbReference type="InterPro" id="IPR013517">
    <property type="entry name" value="FG-GAP"/>
</dbReference>
<dbReference type="InterPro" id="IPR028994">
    <property type="entry name" value="Integrin_alpha_N"/>
</dbReference>
<dbReference type="EMBL" id="GL349483">
    <property type="protein sequence ID" value="KNC53821.1"/>
    <property type="molecule type" value="Genomic_DNA"/>
</dbReference>
<gene>
    <name evidence="3" type="ORF">AMSG_09763</name>
</gene>
<feature type="transmembrane region" description="Helical" evidence="2">
    <location>
        <begin position="2253"/>
        <end position="2274"/>
    </location>
</feature>